<protein>
    <submittedName>
        <fullName evidence="2">Conjugal transfer protein TraH</fullName>
    </submittedName>
</protein>
<accession>A0A2S9ISQ8</accession>
<feature type="region of interest" description="Disordered" evidence="1">
    <location>
        <begin position="168"/>
        <end position="190"/>
    </location>
</feature>
<dbReference type="InterPro" id="IPR010680">
    <property type="entry name" value="TraH_2"/>
</dbReference>
<dbReference type="Pfam" id="PF06871">
    <property type="entry name" value="TraH_2"/>
    <property type="match status" value="1"/>
</dbReference>
<dbReference type="EMBL" id="PVBR01000006">
    <property type="protein sequence ID" value="PRD43559.1"/>
    <property type="molecule type" value="Genomic_DNA"/>
</dbReference>
<evidence type="ECO:0000313" key="3">
    <source>
        <dbReference type="Proteomes" id="UP000239434"/>
    </source>
</evidence>
<comment type="caution">
    <text evidence="2">The sequence shown here is derived from an EMBL/GenBank/DDBJ whole genome shotgun (WGS) entry which is preliminary data.</text>
</comment>
<dbReference type="AlphaFoldDB" id="A0A2S9ISQ8"/>
<name>A0A2S9ISQ8_9HYPH</name>
<proteinExistence type="predicted"/>
<sequence length="219" mass="23807">MIDAELVQQCANPRLAVEIVQQFVETIGVNDHLAVTVSQGDRTILVPRPTTVDEAVRVTREWIGKANVRVGLTQYPAGLGVTDPEQIDQNLFATCHNLRVGTELFGKVYRIGTKWYGNPRPEAFDDAIWAYGTGWFEGEQVFYAADPTDVEVAIPDRADRKDGAELGASASALATEDLPDEPVAAEDPNSAGIRIDLSRINAQQVSGDRLMLNSGSGPR</sequence>
<evidence type="ECO:0000313" key="2">
    <source>
        <dbReference type="EMBL" id="PRD43559.1"/>
    </source>
</evidence>
<gene>
    <name evidence="2" type="ORF">C5748_09830</name>
</gene>
<dbReference type="Proteomes" id="UP000239434">
    <property type="component" value="Unassembled WGS sequence"/>
</dbReference>
<evidence type="ECO:0000256" key="1">
    <source>
        <dbReference type="SAM" id="MobiDB-lite"/>
    </source>
</evidence>
<reference evidence="2 3" key="1">
    <citation type="submission" date="2018-02" db="EMBL/GenBank/DDBJ databases">
        <title>The draft genome of Phyllobacterium sp. 1N-3.</title>
        <authorList>
            <person name="Liu L."/>
            <person name="Li L."/>
            <person name="Zhang X."/>
            <person name="Wang T."/>
            <person name="Liang L."/>
        </authorList>
    </citation>
    <scope>NUCLEOTIDE SEQUENCE [LARGE SCALE GENOMIC DNA]</scope>
    <source>
        <strain evidence="2 3">1N-3</strain>
    </source>
</reference>
<organism evidence="2 3">
    <name type="scientific">Phyllobacterium phragmitis</name>
    <dbReference type="NCBI Taxonomy" id="2670329"/>
    <lineage>
        <taxon>Bacteria</taxon>
        <taxon>Pseudomonadati</taxon>
        <taxon>Pseudomonadota</taxon>
        <taxon>Alphaproteobacteria</taxon>
        <taxon>Hyphomicrobiales</taxon>
        <taxon>Phyllobacteriaceae</taxon>
        <taxon>Phyllobacterium</taxon>
    </lineage>
</organism>
<dbReference type="RefSeq" id="WP_105741771.1">
    <property type="nucleotide sequence ID" value="NZ_PVBR01000006.1"/>
</dbReference>
<keyword evidence="3" id="KW-1185">Reference proteome</keyword>